<evidence type="ECO:0000313" key="3">
    <source>
        <dbReference type="EMBL" id="SMF78936.1"/>
    </source>
</evidence>
<dbReference type="PANTHER" id="PTHR31438:SF1">
    <property type="entry name" value="LYSINE N-ACYLTRANSFERASE C17G9.06C-RELATED"/>
    <property type="match status" value="1"/>
</dbReference>
<dbReference type="GO" id="GO:0016410">
    <property type="term" value="F:N-acyltransferase activity"/>
    <property type="evidence" value="ECO:0007669"/>
    <property type="project" value="TreeGrafter"/>
</dbReference>
<dbReference type="EMBL" id="LT840184">
    <property type="protein sequence ID" value="SMF78936.1"/>
    <property type="molecule type" value="Genomic_DNA"/>
</dbReference>
<keyword evidence="4" id="KW-1185">Reference proteome</keyword>
<dbReference type="Gene3D" id="3.40.630.30">
    <property type="match status" value="1"/>
</dbReference>
<feature type="domain" description="N-acetyltransferase" evidence="2">
    <location>
        <begin position="8"/>
        <end position="177"/>
    </location>
</feature>
<dbReference type="GO" id="GO:0046677">
    <property type="term" value="P:response to antibiotic"/>
    <property type="evidence" value="ECO:0007669"/>
    <property type="project" value="UniProtKB-KW"/>
</dbReference>
<name>A0A1X7H313_9BACL</name>
<proteinExistence type="predicted"/>
<dbReference type="Proteomes" id="UP000192940">
    <property type="component" value="Chromosome I"/>
</dbReference>
<dbReference type="SUPFAM" id="SSF55729">
    <property type="entry name" value="Acyl-CoA N-acyltransferases (Nat)"/>
    <property type="match status" value="1"/>
</dbReference>
<dbReference type="STRING" id="1313296.SAMN05661091_1639"/>
<keyword evidence="3" id="KW-0808">Transferase</keyword>
<protein>
    <submittedName>
        <fullName evidence="3">Aminoglycoside 6'-N-acetyltransferase</fullName>
    </submittedName>
</protein>
<sequence length="190" mass="22759">MNVTDKELIIRKMRSSSEDFDLLEKWLNDEEVQDYYEGKGTKYTREQIIHKFESRASGKDYVIPCIIEYLDHPIGYIQYYLLTNQELEEYGANNKDVYGIDLFIGETKHWNKGLGTKTLELVIKYLFEELQSTAIFIDPQTWNHRAIRCYEKCGFRKVKVLERHELHEGVYKDNQIMMISSEEYYRQSIR</sequence>
<evidence type="ECO:0000256" key="1">
    <source>
        <dbReference type="ARBA" id="ARBA00023251"/>
    </source>
</evidence>
<dbReference type="PANTHER" id="PTHR31438">
    <property type="entry name" value="LYSINE N-ACYLTRANSFERASE C17G9.06C-RELATED"/>
    <property type="match status" value="1"/>
</dbReference>
<dbReference type="Pfam" id="PF13523">
    <property type="entry name" value="Acetyltransf_8"/>
    <property type="match status" value="1"/>
</dbReference>
<evidence type="ECO:0000313" key="4">
    <source>
        <dbReference type="Proteomes" id="UP000192940"/>
    </source>
</evidence>
<evidence type="ECO:0000259" key="2">
    <source>
        <dbReference type="PROSITE" id="PS51186"/>
    </source>
</evidence>
<reference evidence="3 4" key="1">
    <citation type="submission" date="2017-04" db="EMBL/GenBank/DDBJ databases">
        <authorList>
            <person name="Afonso C.L."/>
            <person name="Miller P.J."/>
            <person name="Scott M.A."/>
            <person name="Spackman E."/>
            <person name="Goraichik I."/>
            <person name="Dimitrov K.M."/>
            <person name="Suarez D.L."/>
            <person name="Swayne D.E."/>
        </authorList>
    </citation>
    <scope>NUCLEOTIDE SEQUENCE [LARGE SCALE GENOMIC DNA]</scope>
    <source>
        <strain evidence="3 4">N3/975</strain>
    </source>
</reference>
<accession>A0A1X7H313</accession>
<organism evidence="3 4">
    <name type="scientific">Paenibacillus uliginis N3/975</name>
    <dbReference type="NCBI Taxonomy" id="1313296"/>
    <lineage>
        <taxon>Bacteria</taxon>
        <taxon>Bacillati</taxon>
        <taxon>Bacillota</taxon>
        <taxon>Bacilli</taxon>
        <taxon>Bacillales</taxon>
        <taxon>Paenibacillaceae</taxon>
        <taxon>Paenibacillus</taxon>
    </lineage>
</organism>
<dbReference type="AlphaFoldDB" id="A0A1X7H313"/>
<dbReference type="InterPro" id="IPR000182">
    <property type="entry name" value="GNAT_dom"/>
</dbReference>
<dbReference type="RefSeq" id="WP_208918543.1">
    <property type="nucleotide sequence ID" value="NZ_LT840184.1"/>
</dbReference>
<dbReference type="PROSITE" id="PS51186">
    <property type="entry name" value="GNAT"/>
    <property type="match status" value="1"/>
</dbReference>
<dbReference type="InterPro" id="IPR016181">
    <property type="entry name" value="Acyl_CoA_acyltransferase"/>
</dbReference>
<gene>
    <name evidence="3" type="ORF">SAMN05661091_1639</name>
</gene>
<keyword evidence="1" id="KW-0046">Antibiotic resistance</keyword>